<dbReference type="GeneID" id="96282051"/>
<dbReference type="GO" id="GO:0016020">
    <property type="term" value="C:membrane"/>
    <property type="evidence" value="ECO:0007669"/>
    <property type="project" value="TreeGrafter"/>
</dbReference>
<keyword evidence="3" id="KW-1185">Reference proteome</keyword>
<dbReference type="EMBL" id="BLIR01000001">
    <property type="protein sequence ID" value="GFE36205.1"/>
    <property type="molecule type" value="Genomic_DNA"/>
</dbReference>
<accession>A0A640UPN7</accession>
<gene>
    <name evidence="2" type="ORF">Stube_08780</name>
</gene>
<dbReference type="PANTHER" id="PTHR43798:SF33">
    <property type="entry name" value="HYDROLASE, PUTATIVE (AFU_ORTHOLOGUE AFUA_2G14860)-RELATED"/>
    <property type="match status" value="1"/>
</dbReference>
<feature type="domain" description="AB hydrolase-1" evidence="1">
    <location>
        <begin position="73"/>
        <end position="298"/>
    </location>
</feature>
<dbReference type="RefSeq" id="WP_159742551.1">
    <property type="nucleotide sequence ID" value="NZ_BLIR01000001.1"/>
</dbReference>
<reference evidence="2 3" key="1">
    <citation type="submission" date="2019-12" db="EMBL/GenBank/DDBJ databases">
        <title>Whole genome shotgun sequence of Streptomyces tubercidicus NBRC 13090.</title>
        <authorList>
            <person name="Ichikawa N."/>
            <person name="Kimura A."/>
            <person name="Kitahashi Y."/>
            <person name="Komaki H."/>
            <person name="Tamura T."/>
        </authorList>
    </citation>
    <scope>NUCLEOTIDE SEQUENCE [LARGE SCALE GENOMIC DNA]</scope>
    <source>
        <strain evidence="2 3">NBRC 13090</strain>
    </source>
</reference>
<protein>
    <recommendedName>
        <fullName evidence="1">AB hydrolase-1 domain-containing protein</fullName>
    </recommendedName>
</protein>
<evidence type="ECO:0000259" key="1">
    <source>
        <dbReference type="Pfam" id="PF12697"/>
    </source>
</evidence>
<dbReference type="PANTHER" id="PTHR43798">
    <property type="entry name" value="MONOACYLGLYCEROL LIPASE"/>
    <property type="match status" value="1"/>
</dbReference>
<dbReference type="Gene3D" id="3.40.50.1820">
    <property type="entry name" value="alpha/beta hydrolase"/>
    <property type="match status" value="1"/>
</dbReference>
<dbReference type="Proteomes" id="UP000431826">
    <property type="component" value="Unassembled WGS sequence"/>
</dbReference>
<proteinExistence type="predicted"/>
<dbReference type="GO" id="GO:0003824">
    <property type="term" value="F:catalytic activity"/>
    <property type="evidence" value="ECO:0007669"/>
    <property type="project" value="UniProtKB-ARBA"/>
</dbReference>
<evidence type="ECO:0000313" key="2">
    <source>
        <dbReference type="EMBL" id="GFE36205.1"/>
    </source>
</evidence>
<dbReference type="OrthoDB" id="5513277at2"/>
<dbReference type="SUPFAM" id="SSF53474">
    <property type="entry name" value="alpha/beta-Hydrolases"/>
    <property type="match status" value="1"/>
</dbReference>
<name>A0A640UPN7_9ACTN</name>
<dbReference type="Pfam" id="PF12697">
    <property type="entry name" value="Abhydrolase_6"/>
    <property type="match status" value="1"/>
</dbReference>
<dbReference type="AlphaFoldDB" id="A0A640UPN7"/>
<comment type="caution">
    <text evidence="2">The sequence shown here is derived from an EMBL/GenBank/DDBJ whole genome shotgun (WGS) entry which is preliminary data.</text>
</comment>
<dbReference type="InterPro" id="IPR029058">
    <property type="entry name" value="AB_hydrolase_fold"/>
</dbReference>
<dbReference type="InterPro" id="IPR000073">
    <property type="entry name" value="AB_hydrolase_1"/>
</dbReference>
<dbReference type="InterPro" id="IPR050266">
    <property type="entry name" value="AB_hydrolase_sf"/>
</dbReference>
<evidence type="ECO:0000313" key="3">
    <source>
        <dbReference type="Proteomes" id="UP000431826"/>
    </source>
</evidence>
<organism evidence="2 3">
    <name type="scientific">Streptomyces tubercidicus</name>
    <dbReference type="NCBI Taxonomy" id="47759"/>
    <lineage>
        <taxon>Bacteria</taxon>
        <taxon>Bacillati</taxon>
        <taxon>Actinomycetota</taxon>
        <taxon>Actinomycetes</taxon>
        <taxon>Kitasatosporales</taxon>
        <taxon>Streptomycetaceae</taxon>
        <taxon>Streptomyces</taxon>
    </lineage>
</organism>
<sequence length="314" mass="34057">MAEISFPEPRIGPEWARRRIGAFRDAVAFERFAAVYREAMDGLPEPEEQRTVDTSYGTVRVYRFGTGDGVPLVLMPGRQSCTPLWRTNLPGLVRGGRPVYAVDGLGEPGCSVQSAPMTSGADQAAWIDEMLARLELPRAHVLGVSIGGWLAVQVAVHRPERIASVIALDPANTFAPLSWKMIVVSLGSVLPGMPEGLRNRLLGWISGGIDDASEHIEGRLIASGMRDFKVRFPSPALPGADELRSLRVPVLALIAGKSIVHDAEKAAARARTLRDSAVEVWPEASHALNGEYPERLAERVHAFLDGLPEHGRQG</sequence>